<evidence type="ECO:0000313" key="6">
    <source>
        <dbReference type="Proteomes" id="UP000565723"/>
    </source>
</evidence>
<dbReference type="Proteomes" id="UP000565723">
    <property type="component" value="Unassembled WGS sequence"/>
</dbReference>
<feature type="domain" description="YhdP central" evidence="4">
    <location>
        <begin position="353"/>
        <end position="808"/>
    </location>
</feature>
<accession>A0A850LGQ5</accession>
<evidence type="ECO:0000259" key="3">
    <source>
        <dbReference type="Pfam" id="PF05170"/>
    </source>
</evidence>
<gene>
    <name evidence="5" type="ORF">HW564_09235</name>
</gene>
<dbReference type="Pfam" id="PF05170">
    <property type="entry name" value="AsmA"/>
    <property type="match status" value="1"/>
</dbReference>
<dbReference type="EMBL" id="JABXIY010000024">
    <property type="protein sequence ID" value="NVK97098.1"/>
    <property type="molecule type" value="Genomic_DNA"/>
</dbReference>
<evidence type="ECO:0000256" key="2">
    <source>
        <dbReference type="SAM" id="Phobius"/>
    </source>
</evidence>
<feature type="compositionally biased region" description="Pro residues" evidence="1">
    <location>
        <begin position="1117"/>
        <end position="1131"/>
    </location>
</feature>
<name>A0A850LGQ5_9RHOB</name>
<dbReference type="OMA" id="GTFVPMY"/>
<comment type="caution">
    <text evidence="5">The sequence shown here is derived from an EMBL/GenBank/DDBJ whole genome shotgun (WGS) entry which is preliminary data.</text>
</comment>
<evidence type="ECO:0000256" key="1">
    <source>
        <dbReference type="SAM" id="MobiDB-lite"/>
    </source>
</evidence>
<feature type="compositionally biased region" description="Low complexity" evidence="1">
    <location>
        <begin position="1101"/>
        <end position="1116"/>
    </location>
</feature>
<feature type="region of interest" description="Disordered" evidence="1">
    <location>
        <begin position="1098"/>
        <end position="1140"/>
    </location>
</feature>
<evidence type="ECO:0008006" key="7">
    <source>
        <dbReference type="Google" id="ProtNLM"/>
    </source>
</evidence>
<dbReference type="Pfam" id="PF13116">
    <property type="entry name" value="YhdP"/>
    <property type="match status" value="1"/>
</dbReference>
<dbReference type="RefSeq" id="WP_011047949.1">
    <property type="nucleotide sequence ID" value="NZ_CP076685.1"/>
</dbReference>
<dbReference type="InterPro" id="IPR007844">
    <property type="entry name" value="AsmA"/>
</dbReference>
<evidence type="ECO:0000259" key="4">
    <source>
        <dbReference type="Pfam" id="PF13116"/>
    </source>
</evidence>
<dbReference type="AlphaFoldDB" id="A0A850LGQ5"/>
<dbReference type="InterPro" id="IPR025263">
    <property type="entry name" value="YhdP_central"/>
</dbReference>
<protein>
    <recommendedName>
        <fullName evidence="7">AsmA-like C-terminal domain-containing protein</fullName>
    </recommendedName>
</protein>
<organism evidence="5 6">
    <name type="scientific">Ruegeria pomeroyi</name>
    <dbReference type="NCBI Taxonomy" id="89184"/>
    <lineage>
        <taxon>Bacteria</taxon>
        <taxon>Pseudomonadati</taxon>
        <taxon>Pseudomonadota</taxon>
        <taxon>Alphaproteobacteria</taxon>
        <taxon>Rhodobacterales</taxon>
        <taxon>Roseobacteraceae</taxon>
        <taxon>Ruegeria</taxon>
    </lineage>
</organism>
<keyword evidence="2" id="KW-1133">Transmembrane helix</keyword>
<reference evidence="5 6" key="1">
    <citation type="journal article" date="2020" name="Proc. Natl. Acad. Sci. U.S.A.">
        <title>Ecological drivers of bacterial community assembly in synthetic phycospheres.</title>
        <authorList>
            <person name="Fu H."/>
            <person name="Uchimiya M."/>
            <person name="Gore J."/>
            <person name="Moran M.A."/>
        </authorList>
    </citation>
    <scope>NUCLEOTIDE SEQUENCE [LARGE SCALE GENOMIC DNA]</scope>
    <source>
        <strain evidence="5">HF-Din03</strain>
    </source>
</reference>
<keyword evidence="2" id="KW-0472">Membrane</keyword>
<feature type="domain" description="AsmA" evidence="3">
    <location>
        <begin position="75"/>
        <end position="151"/>
    </location>
</feature>
<proteinExistence type="predicted"/>
<keyword evidence="2" id="KW-0812">Transmembrane</keyword>
<sequence length="1140" mass="119216">MEDIDKTSDGADPGKPRRSRRRVTLLWAMRGTVLLVFLAGFAGLMVVGQTLQAPPWLQSRVESRLARALEGGAIRFGGVYFVINKGWRPRLRLRDVELSDAGGRVIARLADAEASLAMRPLLRGQVQPKRIVLNGASAALRRDAEGQVSLSLGGQGGGTVGQASTLAQLLESLDAVFLHPQLSALSSVELTSLSLEYEDLRQGRGWTLDGGQVLITRGGGDLRIATEFSLLSGRDFASRFEANYTSTLGQPAASFGISIEDLAAADIAAQAPALAWLQVLDAPISGALRGGIDAAGTLTPISATLQIGQGALQPNPKTRPIPFASARTYFTYDPAQQRLSFAEVAVDSAWGAAQAEGVAYLDGVEAGRLDRLVGQFRLHGLRVNPAAVYPEPLTIDRAEVDFRMTLNPFQLRIGRMDVIDDGRTLRLDGDLSAAPEGWQLALDAQLDAITPAQVLSYWPEGVAPKPREWVAENLVEAQLSDLDLALRLRPGAKPDLYADFDFAEAQIRYARTLPPLVRARGQASLLDGRFAVTADAGVVVAAQGGEMDATGTSFIIPDIGIRQAAPGIARIMASGPVTAALSLLNEPPLSILDKANLPVDLAEGTARLTGTLALPLKDKVRIADMEFHLAGVVEGVASEVLVPGTRVSAPRLEVSGDQTRIALQGAGLFGSVPASMRWQQPLGQGQRSNLSGRIALTPDLIREQRLGLPDGMLTGAGEADFTLGIGGGEPLRLAAQSNLSGVRLSLPELGWSKPPASTGRLALEATLGAGGRVETIEVEAAGLRTRGSIEFNPDRSFARARFSSFELGDWLAVPVELVGRGAGAVPDIVVQGGVLDLRRASFGSGASGGSGGGGAAPAVSLALDRLQVSDSMTLSGMRGSFSTGGGLNGRFTGSLNGQAPISGQLIGRGARSAVFLQAEDAGAVFRAAGILDQAHGGSFQLVMEPVGAPGNYDAQLRVRNTRVRDAPAMAALLNAVSLVGLIDEMSGQGILFGEIDSKMRLTPTTLTVLEGSAVGPSIGVSINGTVDTENRVLDLRGVVSPIYLLNAIGSVLTRKGEGLIGFNYTLTGPMQRPQVFVNPLSGLAPGFLRDIIRAPAPSLPAVPEENSAPAPAAPAATPEPAPRPAPAPQPARPHSGGGDR</sequence>
<evidence type="ECO:0000313" key="5">
    <source>
        <dbReference type="EMBL" id="NVK97098.1"/>
    </source>
</evidence>
<feature type="transmembrane region" description="Helical" evidence="2">
    <location>
        <begin position="25"/>
        <end position="47"/>
    </location>
</feature>